<comment type="subcellular location">
    <subcellularLocation>
        <location evidence="2">Cell membrane</location>
    </subcellularLocation>
</comment>
<evidence type="ECO:0000256" key="3">
    <source>
        <dbReference type="ARBA" id="ARBA00012438"/>
    </source>
</evidence>
<sequence length="816" mass="89885">MEYGFSTQQMTRLLDMAADMFCLIDAQGIVTATNPASSRILGIAPETLVGRHYSDWIVDADLVGTTTALNAIAEAGQVISFVNHGRHADGSVVRLSWTASWHTGERIIHAVIRGVDRPRDLKAELRDHMEQHMRMYASNPDVAFTLDLDGHVLSVNAAIETLIGKPRVTLIGKHFRSFLPEEDLEMAETFFREALKGNVSSGRFRLVHADGSLIPIHSTTIPVMLGGEVCGLYGIDRDITDEVNREEERQRLIARAELQAKLLRGIAEASLAVHGLLSIRDILDHITEQSRKLVGVHQAIASYIDDDEDMTASHISAISEGYVDGSSDSTWSGDERIQAVVRRGNVVVRFTQDEYAAYMAGDDMQTTSSRNPALRNLLAVPLVGGDGRNIGVIQVLGRNDGEFTDDDEYILTQLANIASAAIENAVLYGSMQRELIERTRAETELLVAKDRAEEMVRLKDAFLANMSHEIRTPLTAVLGFSDILWEEVVGEHREIVHLIRRSGRRLMETLTSVLDLARLEAGGVQPTNTHCDIGALIKETCSMFEMQAAKKGLILSIAVPQERCMSYTDRALLARIVTNLVGNAVKFTNQGEIAVHLHATPSQATLTVRDTGIGMAPEFLPRMFQEFHQESTGLSRSYEGTGLGLAITKRMVEVLGGSIAVSSEKGKGTEFVVMVPRIAGRTWIPEKSDVIPQGGQAPVLVVDDNKETLLMLQMLLRDQFDVRVVSSAIDAATAASTIPFEAILIDINLGERRNGIDLLRELRMMRHLDSVPLIAMTAYALPGDRERFLDAGFSEYISKPFTKEVLITTINRQIDG</sequence>
<dbReference type="InterPro" id="IPR036097">
    <property type="entry name" value="HisK_dim/P_sf"/>
</dbReference>
<name>A0A1M3L6S3_9BACT</name>
<dbReference type="InterPro" id="IPR011006">
    <property type="entry name" value="CheY-like_superfamily"/>
</dbReference>
<evidence type="ECO:0000256" key="11">
    <source>
        <dbReference type="ARBA" id="ARBA00023136"/>
    </source>
</evidence>
<evidence type="ECO:0000313" key="18">
    <source>
        <dbReference type="Proteomes" id="UP000184233"/>
    </source>
</evidence>
<dbReference type="SMART" id="SM00086">
    <property type="entry name" value="PAC"/>
    <property type="match status" value="1"/>
</dbReference>
<dbReference type="GO" id="GO:0005886">
    <property type="term" value="C:plasma membrane"/>
    <property type="evidence" value="ECO:0007669"/>
    <property type="project" value="UniProtKB-SubCell"/>
</dbReference>
<evidence type="ECO:0000259" key="16">
    <source>
        <dbReference type="PROSITE" id="PS50113"/>
    </source>
</evidence>
<dbReference type="SMART" id="SM00388">
    <property type="entry name" value="HisKA"/>
    <property type="match status" value="1"/>
</dbReference>
<dbReference type="PROSITE" id="PS50112">
    <property type="entry name" value="PAS"/>
    <property type="match status" value="2"/>
</dbReference>
<gene>
    <name evidence="17" type="ORF">BGO89_01390</name>
</gene>
<dbReference type="EMBL" id="MKVH01000002">
    <property type="protein sequence ID" value="OJX61261.1"/>
    <property type="molecule type" value="Genomic_DNA"/>
</dbReference>
<dbReference type="InterPro" id="IPR001610">
    <property type="entry name" value="PAC"/>
</dbReference>
<dbReference type="InterPro" id="IPR005467">
    <property type="entry name" value="His_kinase_dom"/>
</dbReference>
<dbReference type="SUPFAM" id="SSF55781">
    <property type="entry name" value="GAF domain-like"/>
    <property type="match status" value="1"/>
</dbReference>
<keyword evidence="9" id="KW-0067">ATP-binding</keyword>
<dbReference type="SUPFAM" id="SSF47384">
    <property type="entry name" value="Homodimeric domain of signal transducing histidine kinase"/>
    <property type="match status" value="1"/>
</dbReference>
<feature type="domain" description="Response regulatory" evidence="14">
    <location>
        <begin position="698"/>
        <end position="814"/>
    </location>
</feature>
<proteinExistence type="predicted"/>
<feature type="domain" description="PAS" evidence="15">
    <location>
        <begin position="6"/>
        <end position="51"/>
    </location>
</feature>
<dbReference type="PANTHER" id="PTHR43047">
    <property type="entry name" value="TWO-COMPONENT HISTIDINE PROTEIN KINASE"/>
    <property type="match status" value="1"/>
</dbReference>
<evidence type="ECO:0000256" key="5">
    <source>
        <dbReference type="ARBA" id="ARBA00022553"/>
    </source>
</evidence>
<dbReference type="GO" id="GO:0005524">
    <property type="term" value="F:ATP binding"/>
    <property type="evidence" value="ECO:0007669"/>
    <property type="project" value="UniProtKB-KW"/>
</dbReference>
<dbReference type="SMART" id="SM00387">
    <property type="entry name" value="HATPase_c"/>
    <property type="match status" value="1"/>
</dbReference>
<dbReference type="Pfam" id="PF00512">
    <property type="entry name" value="HisKA"/>
    <property type="match status" value="1"/>
</dbReference>
<dbReference type="Pfam" id="PF02518">
    <property type="entry name" value="HATPase_c"/>
    <property type="match status" value="1"/>
</dbReference>
<dbReference type="AlphaFoldDB" id="A0A1M3L6S3"/>
<dbReference type="InterPro" id="IPR001789">
    <property type="entry name" value="Sig_transdc_resp-reg_receiver"/>
</dbReference>
<keyword evidence="10" id="KW-0902">Two-component regulatory system</keyword>
<dbReference type="SUPFAM" id="SSF52172">
    <property type="entry name" value="CheY-like"/>
    <property type="match status" value="1"/>
</dbReference>
<reference evidence="17 18" key="1">
    <citation type="submission" date="2016-09" db="EMBL/GenBank/DDBJ databases">
        <title>Genome-resolved meta-omics ties microbial dynamics to process performance in biotechnology for thiocyanate degradation.</title>
        <authorList>
            <person name="Kantor R.S."/>
            <person name="Huddy R.J."/>
            <person name="Iyer R."/>
            <person name="Thomas B.C."/>
            <person name="Brown C.T."/>
            <person name="Anantharaman K."/>
            <person name="Tringe S."/>
            <person name="Hettich R.L."/>
            <person name="Harrison S.T."/>
            <person name="Banfield J.F."/>
        </authorList>
    </citation>
    <scope>NUCLEOTIDE SEQUENCE [LARGE SCALE GENOMIC DNA]</scope>
    <source>
        <strain evidence="17">59-99</strain>
    </source>
</reference>
<dbReference type="Pfam" id="PF08448">
    <property type="entry name" value="PAS_4"/>
    <property type="match status" value="2"/>
</dbReference>
<feature type="domain" description="Histidine kinase" evidence="13">
    <location>
        <begin position="465"/>
        <end position="679"/>
    </location>
</feature>
<dbReference type="SMART" id="SM00065">
    <property type="entry name" value="GAF"/>
    <property type="match status" value="1"/>
</dbReference>
<dbReference type="PROSITE" id="PS50109">
    <property type="entry name" value="HIS_KIN"/>
    <property type="match status" value="1"/>
</dbReference>
<dbReference type="InterPro" id="IPR003661">
    <property type="entry name" value="HisK_dim/P_dom"/>
</dbReference>
<keyword evidence="7" id="KW-0547">Nucleotide-binding</keyword>
<evidence type="ECO:0000256" key="9">
    <source>
        <dbReference type="ARBA" id="ARBA00022840"/>
    </source>
</evidence>
<dbReference type="PROSITE" id="PS50110">
    <property type="entry name" value="RESPONSE_REGULATORY"/>
    <property type="match status" value="1"/>
</dbReference>
<dbReference type="Pfam" id="PF13185">
    <property type="entry name" value="GAF_2"/>
    <property type="match status" value="1"/>
</dbReference>
<accession>A0A1M3L6S3</accession>
<dbReference type="NCBIfam" id="TIGR00229">
    <property type="entry name" value="sensory_box"/>
    <property type="match status" value="2"/>
</dbReference>
<dbReference type="InterPro" id="IPR035965">
    <property type="entry name" value="PAS-like_dom_sf"/>
</dbReference>
<dbReference type="SMART" id="SM00091">
    <property type="entry name" value="PAS"/>
    <property type="match status" value="2"/>
</dbReference>
<feature type="domain" description="PAC" evidence="16">
    <location>
        <begin position="200"/>
        <end position="251"/>
    </location>
</feature>
<dbReference type="CDD" id="cd16922">
    <property type="entry name" value="HATPase_EvgS-ArcB-TorS-like"/>
    <property type="match status" value="1"/>
</dbReference>
<dbReference type="CDD" id="cd00082">
    <property type="entry name" value="HisKA"/>
    <property type="match status" value="1"/>
</dbReference>
<comment type="caution">
    <text evidence="17">The sequence shown here is derived from an EMBL/GenBank/DDBJ whole genome shotgun (WGS) entry which is preliminary data.</text>
</comment>
<dbReference type="InterPro" id="IPR036890">
    <property type="entry name" value="HATPase_C_sf"/>
</dbReference>
<dbReference type="Gene3D" id="3.40.50.2300">
    <property type="match status" value="1"/>
</dbReference>
<feature type="modified residue" description="4-aspartylphosphate" evidence="12">
    <location>
        <position position="746"/>
    </location>
</feature>
<evidence type="ECO:0000259" key="14">
    <source>
        <dbReference type="PROSITE" id="PS50110"/>
    </source>
</evidence>
<dbReference type="InterPro" id="IPR004358">
    <property type="entry name" value="Sig_transdc_His_kin-like_C"/>
</dbReference>
<keyword evidence="8" id="KW-0418">Kinase</keyword>
<dbReference type="SUPFAM" id="SSF55874">
    <property type="entry name" value="ATPase domain of HSP90 chaperone/DNA topoisomerase II/histidine kinase"/>
    <property type="match status" value="1"/>
</dbReference>
<dbReference type="InterPro" id="IPR013656">
    <property type="entry name" value="PAS_4"/>
</dbReference>
<dbReference type="InterPro" id="IPR000014">
    <property type="entry name" value="PAS"/>
</dbReference>
<dbReference type="Pfam" id="PF00072">
    <property type="entry name" value="Response_reg"/>
    <property type="match status" value="1"/>
</dbReference>
<dbReference type="InterPro" id="IPR029016">
    <property type="entry name" value="GAF-like_dom_sf"/>
</dbReference>
<dbReference type="Gene3D" id="1.10.287.130">
    <property type="match status" value="1"/>
</dbReference>
<evidence type="ECO:0000259" key="13">
    <source>
        <dbReference type="PROSITE" id="PS50109"/>
    </source>
</evidence>
<dbReference type="SMART" id="SM00448">
    <property type="entry name" value="REC"/>
    <property type="match status" value="1"/>
</dbReference>
<dbReference type="InterPro" id="IPR003018">
    <property type="entry name" value="GAF"/>
</dbReference>
<evidence type="ECO:0000256" key="1">
    <source>
        <dbReference type="ARBA" id="ARBA00000085"/>
    </source>
</evidence>
<dbReference type="Gene3D" id="3.30.450.40">
    <property type="match status" value="1"/>
</dbReference>
<dbReference type="GO" id="GO:0000155">
    <property type="term" value="F:phosphorelay sensor kinase activity"/>
    <property type="evidence" value="ECO:0007669"/>
    <property type="project" value="InterPro"/>
</dbReference>
<comment type="catalytic activity">
    <reaction evidence="1">
        <text>ATP + protein L-histidine = ADP + protein N-phospho-L-histidine.</text>
        <dbReference type="EC" id="2.7.13.3"/>
    </reaction>
</comment>
<keyword evidence="6" id="KW-0808">Transferase</keyword>
<keyword evidence="4" id="KW-1003">Cell membrane</keyword>
<protein>
    <recommendedName>
        <fullName evidence="3">histidine kinase</fullName>
        <ecNumber evidence="3">2.7.13.3</ecNumber>
    </recommendedName>
</protein>
<evidence type="ECO:0000313" key="17">
    <source>
        <dbReference type="EMBL" id="OJX61261.1"/>
    </source>
</evidence>
<evidence type="ECO:0000256" key="6">
    <source>
        <dbReference type="ARBA" id="ARBA00022679"/>
    </source>
</evidence>
<keyword evidence="11" id="KW-0472">Membrane</keyword>
<evidence type="ECO:0000256" key="2">
    <source>
        <dbReference type="ARBA" id="ARBA00004236"/>
    </source>
</evidence>
<dbReference type="SUPFAM" id="SSF55785">
    <property type="entry name" value="PYP-like sensor domain (PAS domain)"/>
    <property type="match status" value="2"/>
</dbReference>
<dbReference type="InterPro" id="IPR003594">
    <property type="entry name" value="HATPase_dom"/>
</dbReference>
<evidence type="ECO:0000256" key="12">
    <source>
        <dbReference type="PROSITE-ProRule" id="PRU00169"/>
    </source>
</evidence>
<organism evidence="17 18">
    <name type="scientific">Candidatus Kapaibacterium thiocyanatum</name>
    <dbReference type="NCBI Taxonomy" id="1895771"/>
    <lineage>
        <taxon>Bacteria</taxon>
        <taxon>Pseudomonadati</taxon>
        <taxon>Candidatus Kapaibacteriota</taxon>
        <taxon>Candidatus Kapaibacteriia</taxon>
        <taxon>Candidatus Kapaibacteriales</taxon>
        <taxon>Candidatus Kapaibacteriaceae</taxon>
        <taxon>Candidatus Kapaibacterium</taxon>
    </lineage>
</organism>
<keyword evidence="5 12" id="KW-0597">Phosphoprotein</keyword>
<dbReference type="PANTHER" id="PTHR43047:SF64">
    <property type="entry name" value="HISTIDINE KINASE CONTAINING CHEY-HOMOLOGOUS RECEIVER DOMAIN AND PAS DOMAIN-RELATED"/>
    <property type="match status" value="1"/>
</dbReference>
<dbReference type="Gene3D" id="3.30.450.20">
    <property type="entry name" value="PAS domain"/>
    <property type="match status" value="2"/>
</dbReference>
<evidence type="ECO:0000256" key="10">
    <source>
        <dbReference type="ARBA" id="ARBA00023012"/>
    </source>
</evidence>
<dbReference type="InterPro" id="IPR000700">
    <property type="entry name" value="PAS-assoc_C"/>
</dbReference>
<dbReference type="Proteomes" id="UP000184233">
    <property type="component" value="Unassembled WGS sequence"/>
</dbReference>
<dbReference type="PROSITE" id="PS50113">
    <property type="entry name" value="PAC"/>
    <property type="match status" value="1"/>
</dbReference>
<feature type="domain" description="PAS" evidence="15">
    <location>
        <begin position="128"/>
        <end position="198"/>
    </location>
</feature>
<evidence type="ECO:0000256" key="8">
    <source>
        <dbReference type="ARBA" id="ARBA00022777"/>
    </source>
</evidence>
<dbReference type="CDD" id="cd00130">
    <property type="entry name" value="PAS"/>
    <property type="match status" value="2"/>
</dbReference>
<dbReference type="PRINTS" id="PR00344">
    <property type="entry name" value="BCTRLSENSOR"/>
</dbReference>
<dbReference type="EC" id="2.7.13.3" evidence="3"/>
<dbReference type="CDD" id="cd17546">
    <property type="entry name" value="REC_hyHK_CKI1_RcsC-like"/>
    <property type="match status" value="1"/>
</dbReference>
<dbReference type="FunFam" id="3.30.565.10:FF:000023">
    <property type="entry name" value="PAS domain-containing sensor histidine kinase"/>
    <property type="match status" value="1"/>
</dbReference>
<dbReference type="Gene3D" id="3.30.565.10">
    <property type="entry name" value="Histidine kinase-like ATPase, C-terminal domain"/>
    <property type="match status" value="1"/>
</dbReference>
<evidence type="ECO:0000259" key="15">
    <source>
        <dbReference type="PROSITE" id="PS50112"/>
    </source>
</evidence>
<dbReference type="STRING" id="1895771.BGO89_01390"/>
<evidence type="ECO:0000256" key="7">
    <source>
        <dbReference type="ARBA" id="ARBA00022741"/>
    </source>
</evidence>
<evidence type="ECO:0000256" key="4">
    <source>
        <dbReference type="ARBA" id="ARBA00022475"/>
    </source>
</evidence>